<dbReference type="InterPro" id="IPR050703">
    <property type="entry name" value="Flavin_MAO"/>
</dbReference>
<accession>A0A3N2H877</accession>
<dbReference type="AlphaFoldDB" id="A0A3N2H877"/>
<dbReference type="InterPro" id="IPR002937">
    <property type="entry name" value="Amino_oxidase"/>
</dbReference>
<evidence type="ECO:0000256" key="4">
    <source>
        <dbReference type="PIRSR" id="PIRSR601613-1"/>
    </source>
</evidence>
<dbReference type="RefSeq" id="WP_123686902.1">
    <property type="nucleotide sequence ID" value="NZ_RKHY01000001.1"/>
</dbReference>
<dbReference type="GeneID" id="301848797"/>
<comment type="cofactor">
    <cofactor evidence="1">
        <name>FAD</name>
        <dbReference type="ChEBI" id="CHEBI:57692"/>
    </cofactor>
</comment>
<dbReference type="Proteomes" id="UP000274843">
    <property type="component" value="Unassembled WGS sequence"/>
</dbReference>
<dbReference type="PRINTS" id="PR00757">
    <property type="entry name" value="AMINEOXDASEF"/>
</dbReference>
<evidence type="ECO:0000313" key="6">
    <source>
        <dbReference type="EMBL" id="ROS45111.1"/>
    </source>
</evidence>
<dbReference type="Gene3D" id="3.50.50.60">
    <property type="entry name" value="FAD/NAD(P)-binding domain"/>
    <property type="match status" value="1"/>
</dbReference>
<dbReference type="Pfam" id="PF01593">
    <property type="entry name" value="Amino_oxidase"/>
    <property type="match status" value="1"/>
</dbReference>
<sequence>MPERADVVVVGAGFAGLTAARELTHRGTTVTVLEARDRIGGRTWTAERLGRPLELGGTWVHWTQPHVWAEISRYQLELTRSPVPARAYWHVGGQAHEGSADELFARFDPGMRAFLADSREWFEWPWEPFRRPDPDALHALDRQSVTDRIDALGLPPADRELLAGMWALNFNSPPEDGALTQALRWCAAASGSWPLMFETCATFKFAHGTKALADAIAADTDADIRLGTVVTKVRRTSTGVAVETASGETFEAGDVVVTLPQNILPSIEFEPGLPAVLRDAARAGQASKGMKTWIRVRGEVEPFIVFAGPDSPLTFGQTEYTVDGDTLLVAFGPRASALRPDDTEAVAKVLALWRPDLEVVAADGHDWVADEFAGETWPMLAPGQLRALEEFRRPQGPLHFAGSGYATGWAGFVDGAIETGLTVARRLLTR</sequence>
<reference evidence="6 7" key="1">
    <citation type="submission" date="2018-11" db="EMBL/GenBank/DDBJ databases">
        <title>Sequencing the genomes of 1000 actinobacteria strains.</title>
        <authorList>
            <person name="Klenk H.-P."/>
        </authorList>
    </citation>
    <scope>NUCLEOTIDE SEQUENCE [LARGE SCALE GENOMIC DNA]</scope>
    <source>
        <strain evidence="6 7">DSM 44348</strain>
    </source>
</reference>
<proteinExistence type="inferred from homology"/>
<feature type="binding site" evidence="4">
    <location>
        <position position="331"/>
    </location>
    <ligand>
        <name>substrate</name>
    </ligand>
</feature>
<comment type="caution">
    <text evidence="6">The sequence shown here is derived from an EMBL/GenBank/DDBJ whole genome shotgun (WGS) entry which is preliminary data.</text>
</comment>
<feature type="binding site" evidence="4">
    <location>
        <position position="230"/>
    </location>
    <ligand>
        <name>FAD</name>
        <dbReference type="ChEBI" id="CHEBI:57692"/>
    </ligand>
</feature>
<dbReference type="GO" id="GO:0016491">
    <property type="term" value="F:oxidoreductase activity"/>
    <property type="evidence" value="ECO:0007669"/>
    <property type="project" value="UniProtKB-KW"/>
</dbReference>
<feature type="binding site" evidence="4">
    <location>
        <begin position="34"/>
        <end position="35"/>
    </location>
    <ligand>
        <name>FAD</name>
        <dbReference type="ChEBI" id="CHEBI:57692"/>
    </ligand>
</feature>
<dbReference type="PANTHER" id="PTHR43563">
    <property type="entry name" value="AMINE OXIDASE"/>
    <property type="match status" value="1"/>
</dbReference>
<dbReference type="Gene3D" id="3.90.660.10">
    <property type="match status" value="1"/>
</dbReference>
<evidence type="ECO:0000259" key="5">
    <source>
        <dbReference type="Pfam" id="PF01593"/>
    </source>
</evidence>
<dbReference type="InterPro" id="IPR036188">
    <property type="entry name" value="FAD/NAD-bd_sf"/>
</dbReference>
<dbReference type="SUPFAM" id="SSF51905">
    <property type="entry name" value="FAD/NAD(P)-binding domain"/>
    <property type="match status" value="1"/>
</dbReference>
<dbReference type="Gene3D" id="1.10.405.10">
    <property type="entry name" value="Guanine Nucleotide Dissociation Inhibitor, domain 1"/>
    <property type="match status" value="1"/>
</dbReference>
<gene>
    <name evidence="6" type="ORF">EDD35_7569</name>
</gene>
<dbReference type="EMBL" id="RKHY01000001">
    <property type="protein sequence ID" value="ROS45111.1"/>
    <property type="molecule type" value="Genomic_DNA"/>
</dbReference>
<evidence type="ECO:0000256" key="2">
    <source>
        <dbReference type="ARBA" id="ARBA00005995"/>
    </source>
</evidence>
<dbReference type="PANTHER" id="PTHR43563:SF1">
    <property type="entry name" value="AMINE OXIDASE [FLAVIN-CONTAINING] B"/>
    <property type="match status" value="1"/>
</dbReference>
<dbReference type="InterPro" id="IPR001613">
    <property type="entry name" value="Flavin_amine_oxidase"/>
</dbReference>
<keyword evidence="3" id="KW-0560">Oxidoreductase</keyword>
<name>A0A3N2H877_9PSEU</name>
<organism evidence="6 7">
    <name type="scientific">Amycolatopsis thermoflava</name>
    <dbReference type="NCBI Taxonomy" id="84480"/>
    <lineage>
        <taxon>Bacteria</taxon>
        <taxon>Bacillati</taxon>
        <taxon>Actinomycetota</taxon>
        <taxon>Actinomycetes</taxon>
        <taxon>Pseudonocardiales</taxon>
        <taxon>Pseudonocardiaceae</taxon>
        <taxon>Amycolatopsis</taxon>
        <taxon>Amycolatopsis methanolica group</taxon>
    </lineage>
</organism>
<protein>
    <submittedName>
        <fullName evidence="6">Monoamine oxidase</fullName>
    </submittedName>
</protein>
<evidence type="ECO:0000256" key="1">
    <source>
        <dbReference type="ARBA" id="ARBA00001974"/>
    </source>
</evidence>
<feature type="domain" description="Amine oxidase" evidence="5">
    <location>
        <begin position="14"/>
        <end position="428"/>
    </location>
</feature>
<keyword evidence="7" id="KW-1185">Reference proteome</keyword>
<evidence type="ECO:0000313" key="7">
    <source>
        <dbReference type="Proteomes" id="UP000274843"/>
    </source>
</evidence>
<evidence type="ECO:0000256" key="3">
    <source>
        <dbReference type="ARBA" id="ARBA00023002"/>
    </source>
</evidence>
<comment type="similarity">
    <text evidence="2">Belongs to the flavin monoamine oxidase family.</text>
</comment>